<protein>
    <submittedName>
        <fullName evidence="1">Uncharacterized protein</fullName>
    </submittedName>
</protein>
<sequence length="29" mass="2930">MDADACLVIEVGDPQPGNLNLVGGEFAAN</sequence>
<dbReference type="Proteomes" id="UP000021053">
    <property type="component" value="Unassembled WGS sequence"/>
</dbReference>
<proteinExistence type="predicted"/>
<reference evidence="1 2" key="1">
    <citation type="submission" date="2013-07" db="EMBL/GenBank/DDBJ databases">
        <authorList>
            <consortium name="DOE Joint Genome Institute"/>
            <person name="Eisen J."/>
            <person name="Huntemann M."/>
            <person name="Han J."/>
            <person name="Chen A."/>
            <person name="Kyrpides N."/>
            <person name="Mavromatis K."/>
            <person name="Markowitz V."/>
            <person name="Palaniappan K."/>
            <person name="Ivanova N."/>
            <person name="Schaumberg A."/>
            <person name="Pati A."/>
            <person name="Liolios K."/>
            <person name="Nordberg H.P."/>
            <person name="Cantor M.N."/>
            <person name="Hua S.X."/>
            <person name="Woyke T."/>
        </authorList>
    </citation>
    <scope>NUCLEOTIDE SEQUENCE [LARGE SCALE GENOMIC DNA]</scope>
    <source>
        <strain evidence="1 2">DSM 44712</strain>
    </source>
</reference>
<dbReference type="HOGENOM" id="CLU_3409106_0_0_11"/>
<name>A0A011AJK8_9ACTN</name>
<gene>
    <name evidence="1" type="ORF">CryarDRAFT_3340</name>
</gene>
<dbReference type="EMBL" id="JFBT01000001">
    <property type="protein sequence ID" value="EXG82191.1"/>
    <property type="molecule type" value="Genomic_DNA"/>
</dbReference>
<evidence type="ECO:0000313" key="1">
    <source>
        <dbReference type="EMBL" id="EXG82191.1"/>
    </source>
</evidence>
<evidence type="ECO:0000313" key="2">
    <source>
        <dbReference type="Proteomes" id="UP000021053"/>
    </source>
</evidence>
<dbReference type="AlphaFoldDB" id="A0A011AJK8"/>
<organism evidence="1 2">
    <name type="scientific">Cryptosporangium arvum DSM 44712</name>
    <dbReference type="NCBI Taxonomy" id="927661"/>
    <lineage>
        <taxon>Bacteria</taxon>
        <taxon>Bacillati</taxon>
        <taxon>Actinomycetota</taxon>
        <taxon>Actinomycetes</taxon>
        <taxon>Cryptosporangiales</taxon>
        <taxon>Cryptosporangiaceae</taxon>
        <taxon>Cryptosporangium</taxon>
    </lineage>
</organism>
<comment type="caution">
    <text evidence="1">The sequence shown here is derived from an EMBL/GenBank/DDBJ whole genome shotgun (WGS) entry which is preliminary data.</text>
</comment>
<keyword evidence="2" id="KW-1185">Reference proteome</keyword>
<accession>A0A011AJK8</accession>